<protein>
    <submittedName>
        <fullName evidence="3">CPBP family intramembrane metalloprotease</fullName>
    </submittedName>
</protein>
<gene>
    <name evidence="3" type="ORF">KME60_32000</name>
</gene>
<dbReference type="PANTHER" id="PTHR39430">
    <property type="entry name" value="MEMBRANE-ASSOCIATED PROTEASE-RELATED"/>
    <property type="match status" value="1"/>
</dbReference>
<feature type="transmembrane region" description="Helical" evidence="1">
    <location>
        <begin position="175"/>
        <end position="195"/>
    </location>
</feature>
<feature type="transmembrane region" description="Helical" evidence="1">
    <location>
        <begin position="27"/>
        <end position="53"/>
    </location>
</feature>
<feature type="transmembrane region" description="Helical" evidence="1">
    <location>
        <begin position="73"/>
        <end position="98"/>
    </location>
</feature>
<keyword evidence="1" id="KW-0472">Membrane</keyword>
<dbReference type="GO" id="GO:0080120">
    <property type="term" value="P:CAAX-box protein maturation"/>
    <property type="evidence" value="ECO:0007669"/>
    <property type="project" value="UniProtKB-ARBA"/>
</dbReference>
<dbReference type="PANTHER" id="PTHR39430:SF1">
    <property type="entry name" value="PROTEASE"/>
    <property type="match status" value="1"/>
</dbReference>
<dbReference type="InterPro" id="IPR003675">
    <property type="entry name" value="Rce1/LyrA-like_dom"/>
</dbReference>
<sequence length="285" mass="31252">MFFLPALINFFQLAINPVPTFFTNAPALLVVATFFITWIGCWLPVAVISALVIDWQPNKPLQPKQKIPLVVSLYLLAPLMIWGVCWLTNTSFLTYGFVKNISTIGYFLLGFGLGVLTLATVFIGQFSCGWCRFEASSTKLLPSIFLPILLVGLLVGGVEELVFRGFLLTQLLADYSVGVAAITSSLIFASLHLAWERRETIPQLPGLWLMGMVLVLARFVCSGNLGLAWGLHSAWVWAIATLDTSELIIYTGKAPEWVTGKNKKPLAGVAGIICMLLTTGILCFF</sequence>
<dbReference type="GO" id="GO:0004175">
    <property type="term" value="F:endopeptidase activity"/>
    <property type="evidence" value="ECO:0007669"/>
    <property type="project" value="UniProtKB-ARBA"/>
</dbReference>
<dbReference type="EMBL" id="JAHHGZ010000057">
    <property type="protein sequence ID" value="MBW4671928.1"/>
    <property type="molecule type" value="Genomic_DNA"/>
</dbReference>
<organism evidence="3 4">
    <name type="scientific">Cyanomargarita calcarea GSE-NOS-MK-12-04C</name>
    <dbReference type="NCBI Taxonomy" id="2839659"/>
    <lineage>
        <taxon>Bacteria</taxon>
        <taxon>Bacillati</taxon>
        <taxon>Cyanobacteriota</taxon>
        <taxon>Cyanophyceae</taxon>
        <taxon>Nostocales</taxon>
        <taxon>Cyanomargaritaceae</taxon>
        <taxon>Cyanomargarita</taxon>
    </lineage>
</organism>
<name>A0A951QU04_9CYAN</name>
<comment type="caution">
    <text evidence="3">The sequence shown here is derived from an EMBL/GenBank/DDBJ whole genome shotgun (WGS) entry which is preliminary data.</text>
</comment>
<keyword evidence="1" id="KW-0812">Transmembrane</keyword>
<dbReference type="Pfam" id="PF02517">
    <property type="entry name" value="Rce1-like"/>
    <property type="match status" value="1"/>
</dbReference>
<evidence type="ECO:0000313" key="3">
    <source>
        <dbReference type="EMBL" id="MBW4671928.1"/>
    </source>
</evidence>
<dbReference type="AlphaFoldDB" id="A0A951QU04"/>
<feature type="domain" description="CAAX prenyl protease 2/Lysostaphin resistance protein A-like" evidence="2">
    <location>
        <begin position="144"/>
        <end position="237"/>
    </location>
</feature>
<feature type="transmembrane region" description="Helical" evidence="1">
    <location>
        <begin position="140"/>
        <end position="163"/>
    </location>
</feature>
<evidence type="ECO:0000256" key="1">
    <source>
        <dbReference type="SAM" id="Phobius"/>
    </source>
</evidence>
<feature type="transmembrane region" description="Helical" evidence="1">
    <location>
        <begin position="266"/>
        <end position="284"/>
    </location>
</feature>
<feature type="transmembrane region" description="Helical" evidence="1">
    <location>
        <begin position="104"/>
        <end position="128"/>
    </location>
</feature>
<keyword evidence="3" id="KW-0645">Protease</keyword>
<keyword evidence="3" id="KW-0482">Metalloprotease</keyword>
<feature type="transmembrane region" description="Helical" evidence="1">
    <location>
        <begin position="207"/>
        <end position="229"/>
    </location>
</feature>
<reference evidence="3" key="2">
    <citation type="journal article" date="2022" name="Microbiol. Resour. Announc.">
        <title>Metagenome Sequencing to Explore Phylogenomics of Terrestrial Cyanobacteria.</title>
        <authorList>
            <person name="Ward R.D."/>
            <person name="Stajich J.E."/>
            <person name="Johansen J.R."/>
            <person name="Huntemann M."/>
            <person name="Clum A."/>
            <person name="Foster B."/>
            <person name="Foster B."/>
            <person name="Roux S."/>
            <person name="Palaniappan K."/>
            <person name="Varghese N."/>
            <person name="Mukherjee S."/>
            <person name="Reddy T.B.K."/>
            <person name="Daum C."/>
            <person name="Copeland A."/>
            <person name="Chen I.A."/>
            <person name="Ivanova N.N."/>
            <person name="Kyrpides N.C."/>
            <person name="Shapiro N."/>
            <person name="Eloe-Fadrosh E.A."/>
            <person name="Pietrasiak N."/>
        </authorList>
    </citation>
    <scope>NUCLEOTIDE SEQUENCE</scope>
    <source>
        <strain evidence="3">GSE-NOS-MK-12-04C</strain>
    </source>
</reference>
<accession>A0A951QU04</accession>
<evidence type="ECO:0000313" key="4">
    <source>
        <dbReference type="Proteomes" id="UP000729701"/>
    </source>
</evidence>
<dbReference type="GO" id="GO:0008237">
    <property type="term" value="F:metallopeptidase activity"/>
    <property type="evidence" value="ECO:0007669"/>
    <property type="project" value="UniProtKB-KW"/>
</dbReference>
<reference evidence="3" key="1">
    <citation type="submission" date="2021-05" db="EMBL/GenBank/DDBJ databases">
        <authorList>
            <person name="Pietrasiak N."/>
            <person name="Ward R."/>
            <person name="Stajich J.E."/>
            <person name="Kurbessoian T."/>
        </authorList>
    </citation>
    <scope>NUCLEOTIDE SEQUENCE</scope>
    <source>
        <strain evidence="3">GSE-NOS-MK-12-04C</strain>
    </source>
</reference>
<keyword evidence="1" id="KW-1133">Transmembrane helix</keyword>
<evidence type="ECO:0000259" key="2">
    <source>
        <dbReference type="Pfam" id="PF02517"/>
    </source>
</evidence>
<proteinExistence type="predicted"/>
<dbReference type="Proteomes" id="UP000729701">
    <property type="component" value="Unassembled WGS sequence"/>
</dbReference>
<keyword evidence="3" id="KW-0378">Hydrolase</keyword>